<feature type="compositionally biased region" description="Polar residues" evidence="1">
    <location>
        <begin position="519"/>
        <end position="538"/>
    </location>
</feature>
<dbReference type="EMBL" id="MU005587">
    <property type="protein sequence ID" value="KAF2682413.1"/>
    <property type="molecule type" value="Genomic_DNA"/>
</dbReference>
<gene>
    <name evidence="2" type="ORF">K458DRAFT_419807</name>
</gene>
<feature type="region of interest" description="Disordered" evidence="1">
    <location>
        <begin position="466"/>
        <end position="712"/>
    </location>
</feature>
<evidence type="ECO:0000313" key="3">
    <source>
        <dbReference type="Proteomes" id="UP000799291"/>
    </source>
</evidence>
<protein>
    <submittedName>
        <fullName evidence="2">Uncharacterized protein</fullName>
    </submittedName>
</protein>
<feature type="region of interest" description="Disordered" evidence="1">
    <location>
        <begin position="901"/>
        <end position="1016"/>
    </location>
</feature>
<feature type="region of interest" description="Disordered" evidence="1">
    <location>
        <begin position="220"/>
        <end position="264"/>
    </location>
</feature>
<feature type="compositionally biased region" description="Basic and acidic residues" evidence="1">
    <location>
        <begin position="800"/>
        <end position="809"/>
    </location>
</feature>
<feature type="compositionally biased region" description="Polar residues" evidence="1">
    <location>
        <begin position="839"/>
        <end position="858"/>
    </location>
</feature>
<organism evidence="2 3">
    <name type="scientific">Lentithecium fluviatile CBS 122367</name>
    <dbReference type="NCBI Taxonomy" id="1168545"/>
    <lineage>
        <taxon>Eukaryota</taxon>
        <taxon>Fungi</taxon>
        <taxon>Dikarya</taxon>
        <taxon>Ascomycota</taxon>
        <taxon>Pezizomycotina</taxon>
        <taxon>Dothideomycetes</taxon>
        <taxon>Pleosporomycetidae</taxon>
        <taxon>Pleosporales</taxon>
        <taxon>Massarineae</taxon>
        <taxon>Lentitheciaceae</taxon>
        <taxon>Lentithecium</taxon>
    </lineage>
</organism>
<feature type="compositionally biased region" description="Polar residues" evidence="1">
    <location>
        <begin position="626"/>
        <end position="647"/>
    </location>
</feature>
<feature type="region of interest" description="Disordered" evidence="1">
    <location>
        <begin position="733"/>
        <end position="889"/>
    </location>
</feature>
<accession>A0A6G1IWS8</accession>
<feature type="compositionally biased region" description="Low complexity" evidence="1">
    <location>
        <begin position="466"/>
        <end position="481"/>
    </location>
</feature>
<feature type="region of interest" description="Disordered" evidence="1">
    <location>
        <begin position="1"/>
        <end position="50"/>
    </location>
</feature>
<feature type="compositionally biased region" description="Basic and acidic residues" evidence="1">
    <location>
        <begin position="824"/>
        <end position="838"/>
    </location>
</feature>
<feature type="compositionally biased region" description="Polar residues" evidence="1">
    <location>
        <begin position="956"/>
        <end position="965"/>
    </location>
</feature>
<feature type="compositionally biased region" description="Pro residues" evidence="1">
    <location>
        <begin position="226"/>
        <end position="239"/>
    </location>
</feature>
<keyword evidence="3" id="KW-1185">Reference proteome</keyword>
<reference evidence="2" key="1">
    <citation type="journal article" date="2020" name="Stud. Mycol.">
        <title>101 Dothideomycetes genomes: a test case for predicting lifestyles and emergence of pathogens.</title>
        <authorList>
            <person name="Haridas S."/>
            <person name="Albert R."/>
            <person name="Binder M."/>
            <person name="Bloem J."/>
            <person name="Labutti K."/>
            <person name="Salamov A."/>
            <person name="Andreopoulos B."/>
            <person name="Baker S."/>
            <person name="Barry K."/>
            <person name="Bills G."/>
            <person name="Bluhm B."/>
            <person name="Cannon C."/>
            <person name="Castanera R."/>
            <person name="Culley D."/>
            <person name="Daum C."/>
            <person name="Ezra D."/>
            <person name="Gonzalez J."/>
            <person name="Henrissat B."/>
            <person name="Kuo A."/>
            <person name="Liang C."/>
            <person name="Lipzen A."/>
            <person name="Lutzoni F."/>
            <person name="Magnuson J."/>
            <person name="Mondo S."/>
            <person name="Nolan M."/>
            <person name="Ohm R."/>
            <person name="Pangilinan J."/>
            <person name="Park H.-J."/>
            <person name="Ramirez L."/>
            <person name="Alfaro M."/>
            <person name="Sun H."/>
            <person name="Tritt A."/>
            <person name="Yoshinaga Y."/>
            <person name="Zwiers L.-H."/>
            <person name="Turgeon B."/>
            <person name="Goodwin S."/>
            <person name="Spatafora J."/>
            <person name="Crous P."/>
            <person name="Grigoriev I."/>
        </authorList>
    </citation>
    <scope>NUCLEOTIDE SEQUENCE</scope>
    <source>
        <strain evidence="2">CBS 122367</strain>
    </source>
</reference>
<sequence length="1016" mass="110351">MAGTRHRSRAGDAPAASVTHEMDSGEDTEVLEVPESVDNDSPRPASPISRSTKAFCKRCGGEVGDFFNSWIKVTNSYSLPALLGSYSSRLKEQGRLRTASIGTELNGCVIQPLACPNSACSDTLGIHVVDASEEKQSFRGRDFFKLPKIQLQCEEAPNTFVTTEPLYAAPGLLPVEDSPEPGHVEPALDMEVDSRPAPQLPGPMHHYKHRDLPHQPLQQIESHRPSLPPPTSRSPPTPLPSNVSQKSPSNPPLPSPAVQPVQPAREAHHVLPPPRELIASPAHRVRELPAPLMSHPHSPVEHRPKEQNYPRSPHDVQLDAIERLQTQISQNSSALVAQSREMRRYEETMQHNEDSLRQEFRTQIHHQSAEIRRVDDAVGQLQHEMRGIRELLEVLRREFHASGGAQGRAPAAAPSAQDSALELMAQQIAVISAKANDVETLKITIEIMKNKIQRLESTAVASPAQAAARAYASPREPAPRSLPSQHAISSHHHTPSVPSHTSTHASPQVQAIQKAPSYDSHSLSNSRSVMVTPESSQRIEAPSEHRPTPSGWATVNAGMKRTLSGGLNSPQDSIGPAPESPKRPKLAPIEPRAAYTGSQSHPQHPYEHMDTDDSDAARMQTHRHTLPSQAQSAMSVPESTLASQHSHASLVAYGTQDAPSDDSWRPESQRIVQVRTPRGRGSRGGPGSRGGRVRKSMAAQVHPLGTPEWERVDWQGVPESQVSPDGYYTVVRTNRPIIRRGSGGGGGSRGGRPSSANGRAPSVSLGLQGVTAGGIGLPADPYAHTKKTRTKPIRNADGVLIRKDGRPDMRSQSSAANLRKVHSRKEDSENPEGHERDFTPSQPQYTPNGSVETPSPTAGTPAGQDVNSSVRKKHNNVMSKMFPGGVDESRKELDYAHKVFEENGDHIAHSTNQHLHHHHHGPAARPLEIKREQESPRSQDVDMDRPEDHADDEGDNSGQETQYHETVNGEVQPVPQEQQREPAPAPAPAANSVVESSATLPAGSTHTLAASPAQEA</sequence>
<feature type="compositionally biased region" description="Low complexity" evidence="1">
    <location>
        <begin position="988"/>
        <end position="998"/>
    </location>
</feature>
<dbReference type="Proteomes" id="UP000799291">
    <property type="component" value="Unassembled WGS sequence"/>
</dbReference>
<feature type="compositionally biased region" description="Acidic residues" evidence="1">
    <location>
        <begin position="24"/>
        <end position="38"/>
    </location>
</feature>
<proteinExistence type="predicted"/>
<feature type="compositionally biased region" description="Low complexity" evidence="1">
    <location>
        <begin position="495"/>
        <end position="507"/>
    </location>
</feature>
<dbReference type="OrthoDB" id="5396360at2759"/>
<feature type="compositionally biased region" description="Gly residues" evidence="1">
    <location>
        <begin position="741"/>
        <end position="750"/>
    </location>
</feature>
<feature type="compositionally biased region" description="Basic and acidic residues" evidence="1">
    <location>
        <begin position="927"/>
        <end position="948"/>
    </location>
</feature>
<evidence type="ECO:0000313" key="2">
    <source>
        <dbReference type="EMBL" id="KAF2682413.1"/>
    </source>
</evidence>
<evidence type="ECO:0000256" key="1">
    <source>
        <dbReference type="SAM" id="MobiDB-lite"/>
    </source>
</evidence>
<feature type="compositionally biased region" description="Low complexity" evidence="1">
    <location>
        <begin position="751"/>
        <end position="760"/>
    </location>
</feature>
<dbReference type="AlphaFoldDB" id="A0A6G1IWS8"/>
<name>A0A6G1IWS8_9PLEO</name>